<dbReference type="HOGENOM" id="CLU_081297_4_0_5"/>
<dbReference type="RefSeq" id="WP_006274417.1">
    <property type="nucleotide sequence ID" value="NZ_GL883079.1"/>
</dbReference>
<evidence type="ECO:0000256" key="2">
    <source>
        <dbReference type="ARBA" id="ARBA00022692"/>
    </source>
</evidence>
<evidence type="ECO:0000256" key="4">
    <source>
        <dbReference type="ARBA" id="ARBA00023136"/>
    </source>
</evidence>
<feature type="transmembrane region" description="Helical" evidence="5">
    <location>
        <begin position="93"/>
        <end position="126"/>
    </location>
</feature>
<proteinExistence type="predicted"/>
<feature type="transmembrane region" description="Helical" evidence="5">
    <location>
        <begin position="68"/>
        <end position="87"/>
    </location>
</feature>
<dbReference type="eggNOG" id="COG2314">
    <property type="taxonomic scope" value="Bacteria"/>
</dbReference>
<dbReference type="AlphaFoldDB" id="F4QQX2"/>
<evidence type="ECO:0000259" key="6">
    <source>
        <dbReference type="Pfam" id="PF05154"/>
    </source>
</evidence>
<accession>F4QQX2</accession>
<comment type="subcellular location">
    <subcellularLocation>
        <location evidence="1">Membrane</location>
        <topology evidence="1">Multi-pass membrane protein</topology>
    </subcellularLocation>
</comment>
<dbReference type="GO" id="GO:0016020">
    <property type="term" value="C:membrane"/>
    <property type="evidence" value="ECO:0007669"/>
    <property type="project" value="UniProtKB-SubCell"/>
</dbReference>
<dbReference type="STRING" id="715226.ABI_36380"/>
<dbReference type="OrthoDB" id="2004788at2"/>
<keyword evidence="8" id="KW-1185">Reference proteome</keyword>
<keyword evidence="2 5" id="KW-0812">Transmembrane</keyword>
<organism evidence="7 8">
    <name type="scientific">Asticcacaulis biprosthecium C19</name>
    <dbReference type="NCBI Taxonomy" id="715226"/>
    <lineage>
        <taxon>Bacteria</taxon>
        <taxon>Pseudomonadati</taxon>
        <taxon>Pseudomonadota</taxon>
        <taxon>Alphaproteobacteria</taxon>
        <taxon>Caulobacterales</taxon>
        <taxon>Caulobacteraceae</taxon>
        <taxon>Asticcacaulis</taxon>
    </lineage>
</organism>
<gene>
    <name evidence="7" type="ORF">ABI_36380</name>
</gene>
<evidence type="ECO:0000256" key="5">
    <source>
        <dbReference type="SAM" id="Phobius"/>
    </source>
</evidence>
<dbReference type="EMBL" id="GL883079">
    <property type="protein sequence ID" value="EGF90609.1"/>
    <property type="molecule type" value="Genomic_DNA"/>
</dbReference>
<dbReference type="Proteomes" id="UP000006512">
    <property type="component" value="Unassembled WGS sequence"/>
</dbReference>
<dbReference type="InterPro" id="IPR007829">
    <property type="entry name" value="TM2"/>
</dbReference>
<name>F4QQX2_9CAUL</name>
<evidence type="ECO:0000313" key="7">
    <source>
        <dbReference type="EMBL" id="EGF90609.1"/>
    </source>
</evidence>
<reference evidence="8" key="1">
    <citation type="submission" date="2011-03" db="EMBL/GenBank/DDBJ databases">
        <title>Draft genome sequence of Brevundimonas diminuta.</title>
        <authorList>
            <person name="Brown P.J.B."/>
            <person name="Buechlein A."/>
            <person name="Hemmerich C."/>
            <person name="Brun Y.V."/>
        </authorList>
    </citation>
    <scope>NUCLEOTIDE SEQUENCE [LARGE SCALE GENOMIC DNA]</scope>
    <source>
        <strain evidence="8">C19</strain>
    </source>
</reference>
<protein>
    <submittedName>
        <fullName evidence="7">TM2 domain protein</fullName>
    </submittedName>
</protein>
<evidence type="ECO:0000256" key="3">
    <source>
        <dbReference type="ARBA" id="ARBA00022989"/>
    </source>
</evidence>
<sequence length="144" mass="15637">MRGKVLSYNGSTGVISGDDGRRYTFSAADLGDGVSYVPAGSAVDFEVVGDTATSIYVIVTALGEKNKWIAALLCFFFGWFGVHKFYLGKTNAGIIMALCGTIGWIVVIPGLVVAFISFIELIIYLVKSDQSFYEDYVAGNRSWF</sequence>
<keyword evidence="4 5" id="KW-0472">Membrane</keyword>
<keyword evidence="3 5" id="KW-1133">Transmembrane helix</keyword>
<evidence type="ECO:0000256" key="1">
    <source>
        <dbReference type="ARBA" id="ARBA00004141"/>
    </source>
</evidence>
<evidence type="ECO:0000313" key="8">
    <source>
        <dbReference type="Proteomes" id="UP000006512"/>
    </source>
</evidence>
<dbReference type="Pfam" id="PF05154">
    <property type="entry name" value="TM2"/>
    <property type="match status" value="1"/>
</dbReference>
<feature type="domain" description="TM2" evidence="6">
    <location>
        <begin position="64"/>
        <end position="108"/>
    </location>
</feature>